<organism evidence="8 9">
    <name type="scientific">Stegodyphus mimosarum</name>
    <name type="common">African social velvet spider</name>
    <dbReference type="NCBI Taxonomy" id="407821"/>
    <lineage>
        <taxon>Eukaryota</taxon>
        <taxon>Metazoa</taxon>
        <taxon>Ecdysozoa</taxon>
        <taxon>Arthropoda</taxon>
        <taxon>Chelicerata</taxon>
        <taxon>Arachnida</taxon>
        <taxon>Araneae</taxon>
        <taxon>Araneomorphae</taxon>
        <taxon>Entelegynae</taxon>
        <taxon>Eresoidea</taxon>
        <taxon>Eresidae</taxon>
        <taxon>Stegodyphus</taxon>
    </lineage>
</organism>
<evidence type="ECO:0000256" key="2">
    <source>
        <dbReference type="ARBA" id="ARBA00022729"/>
    </source>
</evidence>
<dbReference type="PANTHER" id="PTHR23301">
    <property type="entry name" value="CHITIN BINDING PERITROPHIN-A"/>
    <property type="match status" value="1"/>
</dbReference>
<accession>A0A087U6P1</accession>
<keyword evidence="1" id="KW-0147">Chitin-binding</keyword>
<feature type="domain" description="Chitin-binding type-2" evidence="7">
    <location>
        <begin position="344"/>
        <end position="410"/>
    </location>
</feature>
<feature type="non-terminal residue" evidence="8">
    <location>
        <position position="1666"/>
    </location>
</feature>
<feature type="domain" description="Chitin-binding type-2" evidence="7">
    <location>
        <begin position="421"/>
        <end position="482"/>
    </location>
</feature>
<dbReference type="SMART" id="SM00494">
    <property type="entry name" value="ChtBD2"/>
    <property type="match status" value="3"/>
</dbReference>
<evidence type="ECO:0000256" key="4">
    <source>
        <dbReference type="ARBA" id="ARBA00023157"/>
    </source>
</evidence>
<feature type="compositionally biased region" description="Polar residues" evidence="6">
    <location>
        <begin position="1137"/>
        <end position="1151"/>
    </location>
</feature>
<dbReference type="SUPFAM" id="SSF51445">
    <property type="entry name" value="(Trans)glycosidases"/>
    <property type="match status" value="1"/>
</dbReference>
<feature type="region of interest" description="Disordered" evidence="6">
    <location>
        <begin position="1272"/>
        <end position="1298"/>
    </location>
</feature>
<dbReference type="OrthoDB" id="6426777at2759"/>
<dbReference type="InterPro" id="IPR036508">
    <property type="entry name" value="Chitin-bd_dom_sf"/>
</dbReference>
<reference evidence="8 9" key="1">
    <citation type="submission" date="2013-11" db="EMBL/GenBank/DDBJ databases">
        <title>Genome sequencing of Stegodyphus mimosarum.</title>
        <authorList>
            <person name="Bechsgaard J."/>
        </authorList>
    </citation>
    <scope>NUCLEOTIDE SEQUENCE [LARGE SCALE GENOMIC DNA]</scope>
</reference>
<protein>
    <recommendedName>
        <fullName evidence="7">Chitin-binding type-2 domain-containing protein</fullName>
    </recommendedName>
</protein>
<dbReference type="OMA" id="EYENINT"/>
<dbReference type="GO" id="GO:0005576">
    <property type="term" value="C:extracellular region"/>
    <property type="evidence" value="ECO:0007669"/>
    <property type="project" value="InterPro"/>
</dbReference>
<keyword evidence="2" id="KW-0732">Signal</keyword>
<feature type="domain" description="Chitin-binding type-2" evidence="7">
    <location>
        <begin position="1601"/>
        <end position="1662"/>
    </location>
</feature>
<evidence type="ECO:0000256" key="5">
    <source>
        <dbReference type="ARBA" id="ARBA00023180"/>
    </source>
</evidence>
<dbReference type="GO" id="GO:0008061">
    <property type="term" value="F:chitin binding"/>
    <property type="evidence" value="ECO:0007669"/>
    <property type="project" value="UniProtKB-KW"/>
</dbReference>
<dbReference type="Gene3D" id="3.20.20.80">
    <property type="entry name" value="Glycosidases"/>
    <property type="match status" value="2"/>
</dbReference>
<dbReference type="SUPFAM" id="SSF57625">
    <property type="entry name" value="Invertebrate chitin-binding proteins"/>
    <property type="match status" value="3"/>
</dbReference>
<dbReference type="EMBL" id="KK118465">
    <property type="protein sequence ID" value="KFM73030.1"/>
    <property type="molecule type" value="Genomic_DNA"/>
</dbReference>
<evidence type="ECO:0000256" key="6">
    <source>
        <dbReference type="SAM" id="MobiDB-lite"/>
    </source>
</evidence>
<dbReference type="PANTHER" id="PTHR23301:SF0">
    <property type="entry name" value="CHITIN-BINDING TYPE-2 DOMAIN-CONTAINING PROTEIN-RELATED"/>
    <property type="match status" value="1"/>
</dbReference>
<keyword evidence="5" id="KW-0325">Glycoprotein</keyword>
<evidence type="ECO:0000313" key="8">
    <source>
        <dbReference type="EMBL" id="KFM73030.1"/>
    </source>
</evidence>
<dbReference type="PROSITE" id="PS50940">
    <property type="entry name" value="CHIT_BIND_II"/>
    <property type="match status" value="3"/>
</dbReference>
<keyword evidence="9" id="KW-1185">Reference proteome</keyword>
<feature type="region of interest" description="Disordered" evidence="6">
    <location>
        <begin position="786"/>
        <end position="827"/>
    </location>
</feature>
<dbReference type="Proteomes" id="UP000054359">
    <property type="component" value="Unassembled WGS sequence"/>
</dbReference>
<gene>
    <name evidence="8" type="ORF">X975_07271</name>
</gene>
<dbReference type="Gene3D" id="2.170.140.10">
    <property type="entry name" value="Chitin binding domain"/>
    <property type="match status" value="2"/>
</dbReference>
<dbReference type="InterPro" id="IPR017853">
    <property type="entry name" value="GH"/>
</dbReference>
<name>A0A087U6P1_STEMI</name>
<evidence type="ECO:0000259" key="7">
    <source>
        <dbReference type="PROSITE" id="PS50940"/>
    </source>
</evidence>
<evidence type="ECO:0000256" key="3">
    <source>
        <dbReference type="ARBA" id="ARBA00022737"/>
    </source>
</evidence>
<evidence type="ECO:0000313" key="9">
    <source>
        <dbReference type="Proteomes" id="UP000054359"/>
    </source>
</evidence>
<sequence length="1666" mass="192494">MEDAFANDHEQNSGCTRRTNQKWIFCRYREDKNFPVKSLDTCLCTHLIYDVQHLVKDTENLKAIRNLDPDLQTIVSIPVSSAQLQNSSQIYQDVEKLITDHQLDGVDVRIQFFPGTVQHQIFLNFLQDLKNRLGRTPTIRKRILALTLEENGYFHVAENILRDISNHVDVFSRLPDISLRSEARLNESQVMEVVLKLGIQHKFLIGVSLPSLFQNFLKTPTPFLSYPEVCLFLSQKSSSNSHNISAWKDQHIILQQSVRDLEIYFRQGAAGTDIWYINDDDKDSTCGEGPFPLLHQILETVAENRKPFGSFRDLDIVLSTGESQISEEIQILHESNTDPEEMKKFKCERIGFFRHPKDCTKFYQCAEYRPSKWQPSNQNAVFIYKCPQGLVFDEIQESCIWPSYSDPCPGSDELLPVPPKKFLCSTPGFHVDPADCRWFYYCSDLGDGRLEAFQFQCPSHLLGFDERNLLCNWKWTLPICSVKTDGKSRQINDWSSSAVLNISDSNKDAELMKTDRIPKTSKHTDKIFNLTSTVSINFPKQGQRYQANATTAQTGSTDEAAITAVTLFENTFLQASKLTERQNVSYATKTQARSLGKHNNVEFDLNLDTPIVNTSHLMSQNFNETENRPERKYGTAYWHRSWVNNKVINNQPQRNVVNSLLDTTRNHRTHNVNSFLIERKEHYNPDENNLFESEPEYLPLTTGNEINNQNRIRTPQTGAITNTANNTYNMQLQNKSGIGRVRKLRIDKNFNILLDEEQNPPTNLRQLHRNSFSTTSASLDEYLEYQTQSSKDDQKPVSPLNQDKKSHDDTKFQTNRQNSGHPFTPIKCTKLRHDETYLDGSHNNLDCVSEVSLFVQVRENKNSDRYILKKEQITSSAHQESKQIPISTQAAEENIKRLEKLIADPEVSPRPVYNESKQMNNNRYTWGRSLASNNSTHISGESHIISNPSNTFYETNGTRSSGDTSTTADSFYRIYPSLSHTNYYETDKKEIISDIVKALSESYDISKEAITFKNTETDNHGISEPKTDGTTGVASLLLSPNVSETKMMTLKFYPQGVLLNVHLNHINELPPKILYEVDKMLKRYMSNGDIDLALLERQLNTTMLNASETDLENPANLNLSQIDHMLDIIENLLNSSDKSENNYEPSTTNVPNHFADPELKSENNYERSTTNVPNHFADPELIMTNNFSNLYKNAQEYENINTSAIVRATDQQLSSEVHVDKPADTNDLPNVTQQNSQTAEKIQIHISENERPFVRRRLFRKYRYPSIREQLQRQNYKQHHYNDSKHLSSANGENPEPERIVDYKSNRHRYPSLTEQLIRQNFHYNNSTSTNSHVLEENGFQDDKKDGSLPKNFEFGTRLRTTEYDDSFQHQVRNRYWIPQYLNEFPGRNLRQTNTENTNSPELIVPFHPNYKVDFDDEKDSKIQSRIPLHGYDYTIDNNSTTNVRNSLDYSRFRYTLPLPSYLPTEIPVTTLHDTKSLVANSFYSENDSFFGTEHFDLHTQKTSVNTEQPRRKRKLRVLVRKSNANVNPNVPTQNQDDKIASTNHKLPEGFSDNVLKTLRTRLSKKLNVDSERDVKIQVQFEDHVWNIPFVNNQSELSISPIICTRSGLFQHPKDCNMFYECFWDKWVQKYTLHVFSCPVRLVYDDRIRGCSRPNAESRCNNFVKR</sequence>
<evidence type="ECO:0000256" key="1">
    <source>
        <dbReference type="ARBA" id="ARBA00022669"/>
    </source>
</evidence>
<feature type="compositionally biased region" description="Polar residues" evidence="6">
    <location>
        <begin position="812"/>
        <end position="821"/>
    </location>
</feature>
<dbReference type="Pfam" id="PF01607">
    <property type="entry name" value="CBM_14"/>
    <property type="match status" value="3"/>
</dbReference>
<dbReference type="InterPro" id="IPR051940">
    <property type="entry name" value="Chitin_bind-dev_reg"/>
</dbReference>
<dbReference type="STRING" id="407821.A0A087U6P1"/>
<keyword evidence="4" id="KW-1015">Disulfide bond</keyword>
<keyword evidence="3" id="KW-0677">Repeat</keyword>
<feature type="compositionally biased region" description="Basic and acidic residues" evidence="6">
    <location>
        <begin position="802"/>
        <end position="811"/>
    </location>
</feature>
<proteinExistence type="predicted"/>
<feature type="region of interest" description="Disordered" evidence="6">
    <location>
        <begin position="1137"/>
        <end position="1158"/>
    </location>
</feature>
<dbReference type="InterPro" id="IPR002557">
    <property type="entry name" value="Chitin-bd_dom"/>
</dbReference>